<dbReference type="Gene3D" id="1.10.3290.10">
    <property type="entry name" value="Fido-like domain"/>
    <property type="match status" value="1"/>
</dbReference>
<dbReference type="PROSITE" id="PS51459">
    <property type="entry name" value="FIDO"/>
    <property type="match status" value="1"/>
</dbReference>
<sequence length="72" mass="8529">MYDTIFIIRKQVKLKFVVEFAALLHKKFVFIHPFKDGNDGDNLIQGYYYNPNFLINLGNIKEIIDETNKKSF</sequence>
<dbReference type="InterPro" id="IPR003812">
    <property type="entry name" value="Fido"/>
</dbReference>
<dbReference type="InterPro" id="IPR036597">
    <property type="entry name" value="Fido-like_dom_sf"/>
</dbReference>
<dbReference type="Pfam" id="PF02661">
    <property type="entry name" value="Fic"/>
    <property type="match status" value="1"/>
</dbReference>
<dbReference type="EMBL" id="VUNQ01000067">
    <property type="protein sequence ID" value="MSU03353.1"/>
    <property type="molecule type" value="Genomic_DNA"/>
</dbReference>
<evidence type="ECO:0000313" key="2">
    <source>
        <dbReference type="EMBL" id="MSU03353.1"/>
    </source>
</evidence>
<accession>A0A6N7Y0T1</accession>
<comment type="caution">
    <text evidence="2">The sequence shown here is derived from an EMBL/GenBank/DDBJ whole genome shotgun (WGS) entry which is preliminary data.</text>
</comment>
<evidence type="ECO:0000313" key="3">
    <source>
        <dbReference type="Proteomes" id="UP000469523"/>
    </source>
</evidence>
<dbReference type="AlphaFoldDB" id="A0A6N7Y0T1"/>
<feature type="domain" description="Fido" evidence="1">
    <location>
        <begin position="1"/>
        <end position="72"/>
    </location>
</feature>
<keyword evidence="3" id="KW-1185">Reference proteome</keyword>
<dbReference type="SUPFAM" id="SSF140931">
    <property type="entry name" value="Fic-like"/>
    <property type="match status" value="1"/>
</dbReference>
<evidence type="ECO:0000259" key="1">
    <source>
        <dbReference type="PROSITE" id="PS51459"/>
    </source>
</evidence>
<protein>
    <submittedName>
        <fullName evidence="2">Fic family protein</fullName>
    </submittedName>
</protein>
<reference evidence="2 3" key="1">
    <citation type="submission" date="2019-09" db="EMBL/GenBank/DDBJ databases">
        <title>In-depth cultivation of the pig gut microbiome towards novel bacterial diversity and tailored functional studies.</title>
        <authorList>
            <person name="Wylensek D."/>
            <person name="Hitch T.C.A."/>
            <person name="Clavel T."/>
        </authorList>
    </citation>
    <scope>NUCLEOTIDE SEQUENCE [LARGE SCALE GENOMIC DNA]</scope>
    <source>
        <strain evidence="2 3">WCA3-693-APC-4?</strain>
    </source>
</reference>
<dbReference type="Proteomes" id="UP000469523">
    <property type="component" value="Unassembled WGS sequence"/>
</dbReference>
<name>A0A6N7Y0T1_9FIRM</name>
<organism evidence="2 3">
    <name type="scientific">Tissierella pigra</name>
    <dbReference type="NCBI Taxonomy" id="2607614"/>
    <lineage>
        <taxon>Bacteria</taxon>
        <taxon>Bacillati</taxon>
        <taxon>Bacillota</taxon>
        <taxon>Tissierellia</taxon>
        <taxon>Tissierellales</taxon>
        <taxon>Tissierellaceae</taxon>
        <taxon>Tissierella</taxon>
    </lineage>
</organism>
<gene>
    <name evidence="2" type="ORF">FYJ83_17995</name>
</gene>
<proteinExistence type="predicted"/>